<comment type="catalytic activity">
    <reaction evidence="8">
        <text>P(1),P(4)-bis(5'-adenosyl) tetraphosphate + H2O = 2 ADP + 2 H(+)</text>
        <dbReference type="Rhea" id="RHEA:24252"/>
        <dbReference type="ChEBI" id="CHEBI:15377"/>
        <dbReference type="ChEBI" id="CHEBI:15378"/>
        <dbReference type="ChEBI" id="CHEBI:58141"/>
        <dbReference type="ChEBI" id="CHEBI:456216"/>
        <dbReference type="EC" id="3.6.1.41"/>
    </reaction>
</comment>
<dbReference type="AlphaFoldDB" id="A0A091BAR4"/>
<evidence type="ECO:0000256" key="7">
    <source>
        <dbReference type="ARBA" id="ARBA00033210"/>
    </source>
</evidence>
<dbReference type="NCBIfam" id="NF001204">
    <property type="entry name" value="PRK00166.1"/>
    <property type="match status" value="1"/>
</dbReference>
<dbReference type="CDD" id="cd07422">
    <property type="entry name" value="MPP_ApaH"/>
    <property type="match status" value="1"/>
</dbReference>
<evidence type="ECO:0000256" key="3">
    <source>
        <dbReference type="ARBA" id="ARBA00012506"/>
    </source>
</evidence>
<sequence length="281" mass="31384">MATYAIGDVQGCYDALQRLLEKIRFDPAADRLWFCGDLVNRGGQSLETLRLIHSLAIHSTIVLGNHDLSLLAISTRREADQRKVNPDLQRVLFADDHEVLIGWLRRQKLFHVDRTLGFAMVHAGLAPKWTISLAEARAREVEEKLQGDGFFKLVKNMYGDKPAWSPKLTGVDRYRAIINVFTRLRYCTPAGRIGFEDKGRPGTQKPGMYPWFEVPGHAVRELPVVCGHWSTLGLFMGLGVYAIDTGAVWGGKLTAMELGPELRLHQVAGRDPPDGSPRGDD</sequence>
<dbReference type="InterPro" id="IPR004617">
    <property type="entry name" value="ApaH"/>
</dbReference>
<name>A0A091BAR4_9GAMM</name>
<evidence type="ECO:0000256" key="1">
    <source>
        <dbReference type="ARBA" id="ARBA00003413"/>
    </source>
</evidence>
<dbReference type="InterPro" id="IPR004843">
    <property type="entry name" value="Calcineurin-like_PHP"/>
</dbReference>
<dbReference type="EC" id="3.6.1.41" evidence="3"/>
<dbReference type="Pfam" id="PF00149">
    <property type="entry name" value="Metallophos"/>
    <property type="match status" value="1"/>
</dbReference>
<dbReference type="SUPFAM" id="SSF56300">
    <property type="entry name" value="Metallo-dependent phosphatases"/>
    <property type="match status" value="1"/>
</dbReference>
<dbReference type="PATRIC" id="fig|1384056.3.peg.2718"/>
<evidence type="ECO:0000256" key="8">
    <source>
        <dbReference type="ARBA" id="ARBA00049417"/>
    </source>
</evidence>
<evidence type="ECO:0000256" key="5">
    <source>
        <dbReference type="ARBA" id="ARBA00031248"/>
    </source>
</evidence>
<dbReference type="Gene3D" id="3.60.21.10">
    <property type="match status" value="1"/>
</dbReference>
<dbReference type="PANTHER" id="PTHR40942:SF4">
    <property type="entry name" value="CYTOCHROME C5"/>
    <property type="match status" value="1"/>
</dbReference>
<evidence type="ECO:0000313" key="10">
    <source>
        <dbReference type="EMBL" id="KFN41510.1"/>
    </source>
</evidence>
<evidence type="ECO:0000313" key="11">
    <source>
        <dbReference type="Proteomes" id="UP000029393"/>
    </source>
</evidence>
<comment type="caution">
    <text evidence="10">The sequence shown here is derived from an EMBL/GenBank/DDBJ whole genome shotgun (WGS) entry which is preliminary data.</text>
</comment>
<accession>A0A091BAR4</accession>
<reference evidence="10 11" key="1">
    <citation type="submission" date="2013-09" db="EMBL/GenBank/DDBJ databases">
        <title>Genome sequencing of Arenimonas metalli.</title>
        <authorList>
            <person name="Chen F."/>
            <person name="Wang G."/>
        </authorList>
    </citation>
    <scope>NUCLEOTIDE SEQUENCE [LARGE SCALE GENOMIC DNA]</scope>
    <source>
        <strain evidence="10 11">CF5-1</strain>
    </source>
</reference>
<comment type="similarity">
    <text evidence="2">Belongs to the Ap4A hydrolase family.</text>
</comment>
<dbReference type="InterPro" id="IPR006186">
    <property type="entry name" value="Ser/Thr-sp_prot-phosphatase"/>
</dbReference>
<dbReference type="NCBIfam" id="TIGR00668">
    <property type="entry name" value="apaH"/>
    <property type="match status" value="1"/>
</dbReference>
<keyword evidence="4" id="KW-0378">Hydrolase</keyword>
<evidence type="ECO:0000256" key="4">
    <source>
        <dbReference type="ARBA" id="ARBA00022801"/>
    </source>
</evidence>
<dbReference type="PANTHER" id="PTHR40942">
    <property type="match status" value="1"/>
</dbReference>
<dbReference type="PRINTS" id="PR00114">
    <property type="entry name" value="STPHPHTASE"/>
</dbReference>
<dbReference type="InterPro" id="IPR029052">
    <property type="entry name" value="Metallo-depent_PP-like"/>
</dbReference>
<evidence type="ECO:0000256" key="2">
    <source>
        <dbReference type="ARBA" id="ARBA00005419"/>
    </source>
</evidence>
<evidence type="ECO:0000256" key="6">
    <source>
        <dbReference type="ARBA" id="ARBA00032248"/>
    </source>
</evidence>
<dbReference type="STRING" id="1384056.N787_06010"/>
<dbReference type="eggNOG" id="COG0639">
    <property type="taxonomic scope" value="Bacteria"/>
</dbReference>
<gene>
    <name evidence="10" type="ORF">N787_06010</name>
</gene>
<dbReference type="GO" id="GO:0008803">
    <property type="term" value="F:bis(5'-nucleosyl)-tetraphosphatase (symmetrical) activity"/>
    <property type="evidence" value="ECO:0007669"/>
    <property type="project" value="UniProtKB-EC"/>
</dbReference>
<organism evidence="10 11">
    <name type="scientific">Arenimonas metalli CF5-1</name>
    <dbReference type="NCBI Taxonomy" id="1384056"/>
    <lineage>
        <taxon>Bacteria</taxon>
        <taxon>Pseudomonadati</taxon>
        <taxon>Pseudomonadota</taxon>
        <taxon>Gammaproteobacteria</taxon>
        <taxon>Lysobacterales</taxon>
        <taxon>Lysobacteraceae</taxon>
        <taxon>Arenimonas</taxon>
    </lineage>
</organism>
<protein>
    <recommendedName>
        <fullName evidence="3">bis(5'-nucleosyl)-tetraphosphatase (symmetrical)</fullName>
        <ecNumber evidence="3">3.6.1.41</ecNumber>
    </recommendedName>
    <alternativeName>
        <fullName evidence="6">Ap4A hydrolase</fullName>
    </alternativeName>
    <alternativeName>
        <fullName evidence="5">Diadenosine 5',5'''-P1,P4-tetraphosphate pyrophosphohydrolase</fullName>
    </alternativeName>
    <alternativeName>
        <fullName evidence="7">Diadenosine tetraphosphatase</fullName>
    </alternativeName>
</protein>
<evidence type="ECO:0000259" key="9">
    <source>
        <dbReference type="Pfam" id="PF00149"/>
    </source>
</evidence>
<proteinExistence type="inferred from homology"/>
<keyword evidence="11" id="KW-1185">Reference proteome</keyword>
<dbReference type="OrthoDB" id="9807890at2"/>
<dbReference type="EMBL" id="AVCK01000065">
    <property type="protein sequence ID" value="KFN41510.1"/>
    <property type="molecule type" value="Genomic_DNA"/>
</dbReference>
<dbReference type="Proteomes" id="UP000029393">
    <property type="component" value="Unassembled WGS sequence"/>
</dbReference>
<comment type="function">
    <text evidence="1">Hydrolyzes diadenosine 5',5'''-P1,P4-tetraphosphate to yield ADP.</text>
</comment>
<feature type="domain" description="Calcineurin-like phosphoesterase" evidence="9">
    <location>
        <begin position="4"/>
        <end position="152"/>
    </location>
</feature>
<dbReference type="RefSeq" id="WP_034215496.1">
    <property type="nucleotide sequence ID" value="NZ_AVCK01000065.1"/>
</dbReference>
<dbReference type="PIRSF" id="PIRSF000903">
    <property type="entry name" value="B5n-ttraPtase_sm"/>
    <property type="match status" value="1"/>
</dbReference>